<dbReference type="RefSeq" id="WP_353893333.1">
    <property type="nucleotide sequence ID" value="NZ_CP159485.1"/>
</dbReference>
<sequence>MEFKVGDIVARKSYKCDIYFAVYEIDWDKKIAYLKGLDLRIQADAPLRDLKKINSKELIKHKREMMITKMKCINKIESARKQEQINLGIQRGDSKSKYYEIPGKIVHIDGDKEYLKTCTLTYRQLNLNVVPFFIAEKDQPREVGRIVKEHSPDILVITGHDGINKESKYYRNSKHFILAVKKARKVEPNKDDLFIFAGACQSDYEGVIEAGANFASSPNRVLIHCLDPVIVAQKVAYTPISKIISIEEVIENTITGMDGIGGIESVGKFRLGLPKYKEDSKNERH</sequence>
<gene>
    <name evidence="1" type="primary">yabG</name>
    <name evidence="1" type="ORF">PRVXH_000054</name>
</gene>
<proteinExistence type="predicted"/>
<dbReference type="PIRSF" id="PIRSF011575">
    <property type="entry name" value="YabG"/>
    <property type="match status" value="1"/>
</dbReference>
<reference evidence="1" key="2">
    <citation type="submission" date="2024-06" db="EMBL/GenBank/DDBJ databases">
        <authorList>
            <person name="Petrova K.O."/>
            <person name="Toshchakov S.V."/>
            <person name="Boltjanskaja Y.V."/>
            <person name="Kevbrin V.V."/>
        </authorList>
    </citation>
    <scope>NUCLEOTIDE SEQUENCE</scope>
    <source>
        <strain evidence="1">Z-710</strain>
    </source>
</reference>
<dbReference type="NCBIfam" id="TIGR02855">
    <property type="entry name" value="spore_yabG"/>
    <property type="match status" value="1"/>
</dbReference>
<organism evidence="1">
    <name type="scientific">Proteinivorax hydrogeniformans</name>
    <dbReference type="NCBI Taxonomy" id="1826727"/>
    <lineage>
        <taxon>Bacteria</taxon>
        <taxon>Bacillati</taxon>
        <taxon>Bacillota</taxon>
        <taxon>Clostridia</taxon>
        <taxon>Eubacteriales</taxon>
        <taxon>Proteinivoracaceae</taxon>
        <taxon>Proteinivorax</taxon>
    </lineage>
</organism>
<protein>
    <submittedName>
        <fullName evidence="1">Sporulation peptidase YabG</fullName>
    </submittedName>
</protein>
<dbReference type="InterPro" id="IPR008764">
    <property type="entry name" value="Peptidase_U57"/>
</dbReference>
<evidence type="ECO:0000313" key="1">
    <source>
        <dbReference type="EMBL" id="XCI28781.1"/>
    </source>
</evidence>
<reference evidence="1" key="1">
    <citation type="journal article" date="2018" name="Antonie Van Leeuwenhoek">
        <title>Proteinivorax hydrogeniformans sp. nov., an anaerobic, haloalkaliphilic bacterium fermenting proteinaceous compounds with high hydrogen production.</title>
        <authorList>
            <person name="Boltyanskaya Y."/>
            <person name="Detkova E."/>
            <person name="Pimenov N."/>
            <person name="Kevbrin V."/>
        </authorList>
    </citation>
    <scope>NUCLEOTIDE SEQUENCE</scope>
    <source>
        <strain evidence="1">Z-710</strain>
    </source>
</reference>
<dbReference type="AlphaFoldDB" id="A0AAU8HT71"/>
<name>A0AAU8HT71_9FIRM</name>
<dbReference type="EMBL" id="CP159485">
    <property type="protein sequence ID" value="XCI28781.1"/>
    <property type="molecule type" value="Genomic_DNA"/>
</dbReference>
<accession>A0AAU8HT71</accession>
<dbReference type="Pfam" id="PF05582">
    <property type="entry name" value="Peptidase_U57"/>
    <property type="match status" value="1"/>
</dbReference>